<dbReference type="Pfam" id="PF13443">
    <property type="entry name" value="HTH_26"/>
    <property type="match status" value="1"/>
</dbReference>
<reference evidence="2 3" key="1">
    <citation type="submission" date="2018-08" db="EMBL/GenBank/DDBJ databases">
        <title>A genome reference for cultivated species of the human gut microbiota.</title>
        <authorList>
            <person name="Zou Y."/>
            <person name="Xue W."/>
            <person name="Luo G."/>
        </authorList>
    </citation>
    <scope>NUCLEOTIDE SEQUENCE [LARGE SCALE GENOMIC DNA]</scope>
    <source>
        <strain evidence="2 3">OF01-2LB</strain>
    </source>
</reference>
<protein>
    <submittedName>
        <fullName evidence="2">XRE family transcriptional regulator</fullName>
    </submittedName>
</protein>
<dbReference type="InterPro" id="IPR010982">
    <property type="entry name" value="Lambda_DNA-bd_dom_sf"/>
</dbReference>
<feature type="domain" description="HTH cro/C1-type" evidence="1">
    <location>
        <begin position="38"/>
        <end position="80"/>
    </location>
</feature>
<dbReference type="OrthoDB" id="1651489at2"/>
<name>A0A3E2W1V2_CLOIN</name>
<comment type="caution">
    <text evidence="2">The sequence shown here is derived from an EMBL/GenBank/DDBJ whole genome shotgun (WGS) entry which is preliminary data.</text>
</comment>
<evidence type="ECO:0000259" key="1">
    <source>
        <dbReference type="PROSITE" id="PS50943"/>
    </source>
</evidence>
<evidence type="ECO:0000313" key="3">
    <source>
        <dbReference type="Proteomes" id="UP000260025"/>
    </source>
</evidence>
<dbReference type="Gene3D" id="1.10.260.40">
    <property type="entry name" value="lambda repressor-like DNA-binding domains"/>
    <property type="match status" value="1"/>
</dbReference>
<dbReference type="EMBL" id="QVEV01000004">
    <property type="protein sequence ID" value="RGC17595.1"/>
    <property type="molecule type" value="Genomic_DNA"/>
</dbReference>
<dbReference type="AlphaFoldDB" id="A0A3E2W1V2"/>
<gene>
    <name evidence="2" type="ORF">DXA38_04605</name>
</gene>
<organism evidence="2 3">
    <name type="scientific">Clostridium innocuum</name>
    <dbReference type="NCBI Taxonomy" id="1522"/>
    <lineage>
        <taxon>Bacteria</taxon>
        <taxon>Bacillati</taxon>
        <taxon>Bacillota</taxon>
        <taxon>Clostridia</taxon>
        <taxon>Eubacteriales</taxon>
        <taxon>Clostridiaceae</taxon>
        <taxon>Clostridium</taxon>
    </lineage>
</organism>
<evidence type="ECO:0000313" key="2">
    <source>
        <dbReference type="EMBL" id="RGC17595.1"/>
    </source>
</evidence>
<proteinExistence type="predicted"/>
<sequence length="154" mass="17569">MVAKLGQCVIIKERGDTMSRCSDKILSRLSEKSMSYGELSRRTGIPKSALQRYAVGETEKIPVDRLEQIAYALDTTPAELMDWGSDSKDNSMYGNHAQNLLYFQKDQELLELYKEIYDNQTLALLFDKTRDLAPNDLEMVLTIINGIRKERGLD</sequence>
<dbReference type="GO" id="GO:0003677">
    <property type="term" value="F:DNA binding"/>
    <property type="evidence" value="ECO:0007669"/>
    <property type="project" value="InterPro"/>
</dbReference>
<dbReference type="SMART" id="SM00530">
    <property type="entry name" value="HTH_XRE"/>
    <property type="match status" value="1"/>
</dbReference>
<accession>A0A3E2W1V2</accession>
<dbReference type="InterPro" id="IPR001387">
    <property type="entry name" value="Cro/C1-type_HTH"/>
</dbReference>
<dbReference type="SUPFAM" id="SSF47413">
    <property type="entry name" value="lambda repressor-like DNA-binding domains"/>
    <property type="match status" value="1"/>
</dbReference>
<dbReference type="PROSITE" id="PS50943">
    <property type="entry name" value="HTH_CROC1"/>
    <property type="match status" value="1"/>
</dbReference>
<dbReference type="Proteomes" id="UP000260025">
    <property type="component" value="Unassembled WGS sequence"/>
</dbReference>